<evidence type="ECO:0000259" key="4">
    <source>
        <dbReference type="Pfam" id="PF00561"/>
    </source>
</evidence>
<evidence type="ECO:0000256" key="1">
    <source>
        <dbReference type="ARBA" id="ARBA00010088"/>
    </source>
</evidence>
<keyword evidence="6" id="KW-1185">Reference proteome</keyword>
<dbReference type="GO" id="GO:0008233">
    <property type="term" value="F:peptidase activity"/>
    <property type="evidence" value="ECO:0007669"/>
    <property type="project" value="InterPro"/>
</dbReference>
<dbReference type="PANTHER" id="PTHR43798">
    <property type="entry name" value="MONOACYLGLYCEROL LIPASE"/>
    <property type="match status" value="1"/>
</dbReference>
<evidence type="ECO:0000256" key="2">
    <source>
        <dbReference type="ARBA" id="ARBA00022801"/>
    </source>
</evidence>
<dbReference type="RefSeq" id="WP_123087928.1">
    <property type="nucleotide sequence ID" value="NZ_RIBS01000004.1"/>
</dbReference>
<feature type="domain" description="AB hydrolase-1" evidence="4">
    <location>
        <begin position="101"/>
        <end position="468"/>
    </location>
</feature>
<feature type="signal peptide" evidence="3">
    <location>
        <begin position="1"/>
        <end position="22"/>
    </location>
</feature>
<dbReference type="InterPro" id="IPR002410">
    <property type="entry name" value="Peptidase_S33"/>
</dbReference>
<dbReference type="PRINTS" id="PR00793">
    <property type="entry name" value="PROAMNOPTASE"/>
</dbReference>
<dbReference type="GO" id="GO:0006508">
    <property type="term" value="P:proteolysis"/>
    <property type="evidence" value="ECO:0007669"/>
    <property type="project" value="InterPro"/>
</dbReference>
<keyword evidence="3" id="KW-0732">Signal</keyword>
<dbReference type="InterPro" id="IPR029058">
    <property type="entry name" value="AB_hydrolase_fold"/>
</dbReference>
<dbReference type="InterPro" id="IPR050266">
    <property type="entry name" value="AB_hydrolase_sf"/>
</dbReference>
<dbReference type="Gene3D" id="3.40.50.1820">
    <property type="entry name" value="alpha/beta hydrolase"/>
    <property type="match status" value="1"/>
</dbReference>
<proteinExistence type="inferred from homology"/>
<accession>A0A3M8SQW4</accession>
<sequence>MRTARYLIAALTAALLLPGCSAPNGSHDATAASGTDAGTWQFGKIAFKPCSLSSPVSPQSIDGRCATLAVPEDPAKPGGRKITLNLAWLPSNARGEPAADPVFFLAGGPGQAATEHAATVSNGLREVRKRRDIVLVDQRGTGTLSTLACKGNDGKPIAFDETRIADTATVADLAQRCAAALQGKADPRLYTTTEAITDLEAVRAALGVEQVNLVGVSYGTRVAQQYATRYPSHTRTMLLDGIAPNDLVVGNEFARTFERALRLQSANCHKVPACKARFPRDLRSQLTAVRQRLSAQPVEVDYRDPSTGVTKRDTLTGEGVLGLSHAFSYMPQMAALLPVVIDDAEQGRYAPLMALSQLVTGSMEGQMTRGMQWSVLCAEDADRARPDPADADTVIGADMSTMFFAACKAWPTGKRPSGFNTPIRSPVPALLMSGEIDPVTPPEYGDRVLKGLPNGRHFVLAGQGHNVLGTGCMPKLIGQFIETANAKALDGKCLDTIGYVPPFTSFNGWEP</sequence>
<dbReference type="SUPFAM" id="SSF53474">
    <property type="entry name" value="alpha/beta-Hydrolases"/>
    <property type="match status" value="1"/>
</dbReference>
<organism evidence="5 6">
    <name type="scientific">Montanilutibacter psychrotolerans</name>
    <dbReference type="NCBI Taxonomy" id="1327343"/>
    <lineage>
        <taxon>Bacteria</taxon>
        <taxon>Pseudomonadati</taxon>
        <taxon>Pseudomonadota</taxon>
        <taxon>Gammaproteobacteria</taxon>
        <taxon>Lysobacterales</taxon>
        <taxon>Lysobacteraceae</taxon>
        <taxon>Montanilutibacter</taxon>
    </lineage>
</organism>
<evidence type="ECO:0000256" key="3">
    <source>
        <dbReference type="SAM" id="SignalP"/>
    </source>
</evidence>
<evidence type="ECO:0000313" key="6">
    <source>
        <dbReference type="Proteomes" id="UP000267049"/>
    </source>
</evidence>
<keyword evidence="2 5" id="KW-0378">Hydrolase</keyword>
<reference evidence="5 6" key="1">
    <citation type="submission" date="2018-11" db="EMBL/GenBank/DDBJ databases">
        <title>Lysobacter cryohumiis sp. nov., isolated from soil in the Tianshan Mountains, Xinjiang, China.</title>
        <authorList>
            <person name="Luo Y."/>
            <person name="Sheng H."/>
        </authorList>
    </citation>
    <scope>NUCLEOTIDE SEQUENCE [LARGE SCALE GENOMIC DNA]</scope>
    <source>
        <strain evidence="5 6">ZS60</strain>
    </source>
</reference>
<evidence type="ECO:0000313" key="5">
    <source>
        <dbReference type="EMBL" id="RNF83669.1"/>
    </source>
</evidence>
<dbReference type="OrthoDB" id="4510475at2"/>
<comment type="caution">
    <text evidence="5">The sequence shown here is derived from an EMBL/GenBank/DDBJ whole genome shotgun (WGS) entry which is preliminary data.</text>
</comment>
<dbReference type="AlphaFoldDB" id="A0A3M8SQW4"/>
<gene>
    <name evidence="5" type="ORF">EER27_09810</name>
</gene>
<dbReference type="GO" id="GO:0016020">
    <property type="term" value="C:membrane"/>
    <property type="evidence" value="ECO:0007669"/>
    <property type="project" value="TreeGrafter"/>
</dbReference>
<dbReference type="PANTHER" id="PTHR43798:SF27">
    <property type="entry name" value="HYDROLASE ALPHA_BETA HYDROLASE FOLD FAMILY"/>
    <property type="match status" value="1"/>
</dbReference>
<comment type="similarity">
    <text evidence="1">Belongs to the peptidase S33 family.</text>
</comment>
<dbReference type="Proteomes" id="UP000267049">
    <property type="component" value="Unassembled WGS sequence"/>
</dbReference>
<dbReference type="EMBL" id="RIBS01000004">
    <property type="protein sequence ID" value="RNF83669.1"/>
    <property type="molecule type" value="Genomic_DNA"/>
</dbReference>
<protein>
    <submittedName>
        <fullName evidence="5">Alpha/beta hydrolase</fullName>
    </submittedName>
</protein>
<dbReference type="Pfam" id="PF00561">
    <property type="entry name" value="Abhydrolase_1"/>
    <property type="match status" value="1"/>
</dbReference>
<name>A0A3M8SQW4_9GAMM</name>
<dbReference type="InterPro" id="IPR000073">
    <property type="entry name" value="AB_hydrolase_1"/>
</dbReference>
<feature type="chain" id="PRO_5018266597" evidence="3">
    <location>
        <begin position="23"/>
        <end position="511"/>
    </location>
</feature>